<feature type="region of interest" description="Disordered" evidence="1">
    <location>
        <begin position="65"/>
        <end position="85"/>
    </location>
</feature>
<dbReference type="Gramene" id="ONK67996">
    <property type="protein sequence ID" value="ONK67996"/>
    <property type="gene ID" value="A4U43_C05F6110"/>
</dbReference>
<keyword evidence="3" id="KW-1185">Reference proteome</keyword>
<evidence type="ECO:0000313" key="3">
    <source>
        <dbReference type="Proteomes" id="UP000243459"/>
    </source>
</evidence>
<dbReference type="EMBL" id="CM007385">
    <property type="protein sequence ID" value="ONK67996.1"/>
    <property type="molecule type" value="Genomic_DNA"/>
</dbReference>
<proteinExistence type="predicted"/>
<sequence length="117" mass="12493">MAGRGLFAARLRLPERVASEEATAADGLGAGQRYGAVAVRFWPRRRHRRRLGLAVVGERAQICARPPRGGAATEPPLGGSVLAEPPRGGSPFSGFAVYPSFIVAMDSDLAVRILIWQ</sequence>
<gene>
    <name evidence="2" type="ORF">A4U43_C05F6110</name>
</gene>
<name>A0A5P1EPZ1_ASPOF</name>
<evidence type="ECO:0000256" key="1">
    <source>
        <dbReference type="SAM" id="MobiDB-lite"/>
    </source>
</evidence>
<evidence type="ECO:0000313" key="2">
    <source>
        <dbReference type="EMBL" id="ONK67996.1"/>
    </source>
</evidence>
<protein>
    <submittedName>
        <fullName evidence="2">Uncharacterized protein</fullName>
    </submittedName>
</protein>
<accession>A0A5P1EPZ1</accession>
<dbReference type="AlphaFoldDB" id="A0A5P1EPZ1"/>
<dbReference type="Proteomes" id="UP000243459">
    <property type="component" value="Chromosome 5"/>
</dbReference>
<organism evidence="2 3">
    <name type="scientific">Asparagus officinalis</name>
    <name type="common">Garden asparagus</name>
    <dbReference type="NCBI Taxonomy" id="4686"/>
    <lineage>
        <taxon>Eukaryota</taxon>
        <taxon>Viridiplantae</taxon>
        <taxon>Streptophyta</taxon>
        <taxon>Embryophyta</taxon>
        <taxon>Tracheophyta</taxon>
        <taxon>Spermatophyta</taxon>
        <taxon>Magnoliopsida</taxon>
        <taxon>Liliopsida</taxon>
        <taxon>Asparagales</taxon>
        <taxon>Asparagaceae</taxon>
        <taxon>Asparagoideae</taxon>
        <taxon>Asparagus</taxon>
    </lineage>
</organism>
<reference evidence="3" key="1">
    <citation type="journal article" date="2017" name="Nat. Commun.">
        <title>The asparagus genome sheds light on the origin and evolution of a young Y chromosome.</title>
        <authorList>
            <person name="Harkess A."/>
            <person name="Zhou J."/>
            <person name="Xu C."/>
            <person name="Bowers J.E."/>
            <person name="Van der Hulst R."/>
            <person name="Ayyampalayam S."/>
            <person name="Mercati F."/>
            <person name="Riccardi P."/>
            <person name="McKain M.R."/>
            <person name="Kakrana A."/>
            <person name="Tang H."/>
            <person name="Ray J."/>
            <person name="Groenendijk J."/>
            <person name="Arikit S."/>
            <person name="Mathioni S.M."/>
            <person name="Nakano M."/>
            <person name="Shan H."/>
            <person name="Telgmann-Rauber A."/>
            <person name="Kanno A."/>
            <person name="Yue Z."/>
            <person name="Chen H."/>
            <person name="Li W."/>
            <person name="Chen Y."/>
            <person name="Xu X."/>
            <person name="Zhang Y."/>
            <person name="Luo S."/>
            <person name="Chen H."/>
            <person name="Gao J."/>
            <person name="Mao Z."/>
            <person name="Pires J.C."/>
            <person name="Luo M."/>
            <person name="Kudrna D."/>
            <person name="Wing R.A."/>
            <person name="Meyers B.C."/>
            <person name="Yi K."/>
            <person name="Kong H."/>
            <person name="Lavrijsen P."/>
            <person name="Sunseri F."/>
            <person name="Falavigna A."/>
            <person name="Ye Y."/>
            <person name="Leebens-Mack J.H."/>
            <person name="Chen G."/>
        </authorList>
    </citation>
    <scope>NUCLEOTIDE SEQUENCE [LARGE SCALE GENOMIC DNA]</scope>
    <source>
        <strain evidence="3">cv. DH0086</strain>
    </source>
</reference>